<evidence type="ECO:0000256" key="1">
    <source>
        <dbReference type="SAM" id="Coils"/>
    </source>
</evidence>
<evidence type="ECO:0000259" key="3">
    <source>
        <dbReference type="Pfam" id="PF03469"/>
    </source>
</evidence>
<reference evidence="4" key="1">
    <citation type="submission" date="2021-03" db="EMBL/GenBank/DDBJ databases">
        <authorList>
            <person name="Li Z."/>
            <person name="Yang C."/>
        </authorList>
    </citation>
    <scope>NUCLEOTIDE SEQUENCE</scope>
    <source>
        <strain evidence="4">Dzin_1.0</strain>
        <tissue evidence="4">Leaf</tissue>
    </source>
</reference>
<protein>
    <recommendedName>
        <fullName evidence="3">Factor of DNA methylation 1-5/IDN2 domain-containing protein</fullName>
    </recommendedName>
</protein>
<evidence type="ECO:0000313" key="5">
    <source>
        <dbReference type="Proteomes" id="UP001085076"/>
    </source>
</evidence>
<dbReference type="PANTHER" id="PTHR21596">
    <property type="entry name" value="RIBONUCLEASE P SUBUNIT P38"/>
    <property type="match status" value="1"/>
</dbReference>
<reference evidence="4" key="2">
    <citation type="journal article" date="2022" name="Hortic Res">
        <title>The genome of Dioscorea zingiberensis sheds light on the biosynthesis, origin and evolution of the medicinally important diosgenin saponins.</title>
        <authorList>
            <person name="Li Y."/>
            <person name="Tan C."/>
            <person name="Li Z."/>
            <person name="Guo J."/>
            <person name="Li S."/>
            <person name="Chen X."/>
            <person name="Wang C."/>
            <person name="Dai X."/>
            <person name="Yang H."/>
            <person name="Song W."/>
            <person name="Hou L."/>
            <person name="Xu J."/>
            <person name="Tong Z."/>
            <person name="Xu A."/>
            <person name="Yuan X."/>
            <person name="Wang W."/>
            <person name="Yang Q."/>
            <person name="Chen L."/>
            <person name="Sun Z."/>
            <person name="Wang K."/>
            <person name="Pan B."/>
            <person name="Chen J."/>
            <person name="Bao Y."/>
            <person name="Liu F."/>
            <person name="Qi X."/>
            <person name="Gang D.R."/>
            <person name="Wen J."/>
            <person name="Li J."/>
        </authorList>
    </citation>
    <scope>NUCLEOTIDE SEQUENCE</scope>
    <source>
        <strain evidence="4">Dzin_1.0</strain>
    </source>
</reference>
<dbReference type="Gene3D" id="1.10.560.10">
    <property type="entry name" value="GroEL-like equatorial domain"/>
    <property type="match status" value="1"/>
</dbReference>
<feature type="coiled-coil region" evidence="1">
    <location>
        <begin position="384"/>
        <end position="443"/>
    </location>
</feature>
<dbReference type="OrthoDB" id="1892195at2759"/>
<keyword evidence="1" id="KW-0175">Coiled coil</keyword>
<gene>
    <name evidence="4" type="ORF">J5N97_004866</name>
</gene>
<feature type="region of interest" description="Disordered" evidence="2">
    <location>
        <begin position="100"/>
        <end position="119"/>
    </location>
</feature>
<feature type="region of interest" description="Disordered" evidence="2">
    <location>
        <begin position="136"/>
        <end position="217"/>
    </location>
</feature>
<sequence length="665" mass="73743">MVNINGPDLSTVLHRNNTVGHLAFGDMRRAVKPVEEHLTDGVAEPLDEAVGGAQTKVDPQETMAEDPGKVGIVDGVSMSGDPEKVAVGDPEEVVVTRCNPNGADLEDGVPGDPEGASVVDPEINVAPKTIEEEVENNPVLGKKAGHASQSPDPGPIEKTNNCHKMGGEKENGLSPNQTESDRSQHNLGMNNSTLSQPKDTGTKSTYGSTHGNGSSSNQFQIDQQQNILDLGHGISLDMAALKPRLLDGSWCLIPDVAWEKIMKDRTHKQQDNNTIITKDTKTTPTTTRRSERVKKPSSFRLEKEGFVSLTKPQRKRQGIPESPQQHGTSSKLYTTPSLTLTAWPNKDMLLAALQAGIDLGGHDDDIENYLAHMRSVEAERNGELEKQIDQKQQLELKIEQLKGKLRVIKHLVEEDVLDLPERVDALNGKLEDEMEYLENLNEALFYKERESNYELQAAQKELIKGLHGFGGFWSGWTKIGIKRMGELHPKPFRVACKERYSVDEAAKKAAELYSVWQNEIKQPSWQPYKIVDIDGVKREVIDEDDAKLRNLRIELGDDVYNAVTNALMEINEYNPSGRFVVPELWNFKHGRKATMAEIGADMFKQALSYPSKLIVKNAGMNVKVVVEKILSAKDFRYGYNAAKNCYEDLISAGILDPTKCVRVGL</sequence>
<feature type="domain" description="Factor of DNA methylation 1-5/IDN2" evidence="3">
    <location>
        <begin position="482"/>
        <end position="606"/>
    </location>
</feature>
<feature type="compositionally biased region" description="Low complexity" evidence="2">
    <location>
        <begin position="271"/>
        <end position="287"/>
    </location>
</feature>
<dbReference type="Pfam" id="PF03469">
    <property type="entry name" value="XH"/>
    <property type="match status" value="1"/>
</dbReference>
<dbReference type="EMBL" id="JAGGNH010000001">
    <property type="protein sequence ID" value="KAJ0986510.1"/>
    <property type="molecule type" value="Genomic_DNA"/>
</dbReference>
<feature type="compositionally biased region" description="Basic and acidic residues" evidence="2">
    <location>
        <begin position="288"/>
        <end position="305"/>
    </location>
</feature>
<dbReference type="InterPro" id="IPR045177">
    <property type="entry name" value="FDM1-5/IDN2"/>
</dbReference>
<dbReference type="PANTHER" id="PTHR21596:SF51">
    <property type="entry name" value="OS01G0147700 PROTEIN"/>
    <property type="match status" value="1"/>
</dbReference>
<feature type="compositionally biased region" description="Polar residues" evidence="2">
    <location>
        <begin position="185"/>
        <end position="217"/>
    </location>
</feature>
<comment type="caution">
    <text evidence="4">The sequence shown here is derived from an EMBL/GenBank/DDBJ whole genome shotgun (WGS) entry which is preliminary data.</text>
</comment>
<evidence type="ECO:0000313" key="4">
    <source>
        <dbReference type="EMBL" id="KAJ0986510.1"/>
    </source>
</evidence>
<feature type="compositionally biased region" description="Polar residues" evidence="2">
    <location>
        <begin position="322"/>
        <end position="332"/>
    </location>
</feature>
<dbReference type="SUPFAM" id="SSF48592">
    <property type="entry name" value="GroEL equatorial domain-like"/>
    <property type="match status" value="1"/>
</dbReference>
<feature type="region of interest" description="Disordered" evidence="2">
    <location>
        <begin position="266"/>
        <end position="332"/>
    </location>
</feature>
<dbReference type="InterPro" id="IPR027413">
    <property type="entry name" value="GROEL-like_equatorial_sf"/>
</dbReference>
<dbReference type="AlphaFoldDB" id="A0A9D5D708"/>
<accession>A0A9D5D708</accession>
<name>A0A9D5D708_9LILI</name>
<organism evidence="4 5">
    <name type="scientific">Dioscorea zingiberensis</name>
    <dbReference type="NCBI Taxonomy" id="325984"/>
    <lineage>
        <taxon>Eukaryota</taxon>
        <taxon>Viridiplantae</taxon>
        <taxon>Streptophyta</taxon>
        <taxon>Embryophyta</taxon>
        <taxon>Tracheophyta</taxon>
        <taxon>Spermatophyta</taxon>
        <taxon>Magnoliopsida</taxon>
        <taxon>Liliopsida</taxon>
        <taxon>Dioscoreales</taxon>
        <taxon>Dioscoreaceae</taxon>
        <taxon>Dioscorea</taxon>
    </lineage>
</organism>
<proteinExistence type="predicted"/>
<dbReference type="GO" id="GO:0080188">
    <property type="term" value="P:gene silencing by siRNA-directed DNA methylation"/>
    <property type="evidence" value="ECO:0007669"/>
    <property type="project" value="InterPro"/>
</dbReference>
<evidence type="ECO:0000256" key="2">
    <source>
        <dbReference type="SAM" id="MobiDB-lite"/>
    </source>
</evidence>
<dbReference type="InterPro" id="IPR005379">
    <property type="entry name" value="FDM1-5/IDN2_XH"/>
</dbReference>
<keyword evidence="5" id="KW-1185">Reference proteome</keyword>
<dbReference type="Proteomes" id="UP001085076">
    <property type="component" value="Miscellaneous, Linkage group lg01"/>
</dbReference>